<feature type="region of interest" description="Disordered" evidence="1">
    <location>
        <begin position="182"/>
        <end position="209"/>
    </location>
</feature>
<comment type="caution">
    <text evidence="2">The sequence shown here is derived from an EMBL/GenBank/DDBJ whole genome shotgun (WGS) entry which is preliminary data.</text>
</comment>
<gene>
    <name evidence="2" type="ORF">LTR97_008340</name>
</gene>
<dbReference type="AlphaFoldDB" id="A0AAN7W3M5"/>
<feature type="compositionally biased region" description="Low complexity" evidence="1">
    <location>
        <begin position="20"/>
        <end position="31"/>
    </location>
</feature>
<proteinExistence type="predicted"/>
<name>A0AAN7W3M5_9PEZI</name>
<accession>A0AAN7W3M5</accession>
<feature type="region of interest" description="Disordered" evidence="1">
    <location>
        <begin position="284"/>
        <end position="469"/>
    </location>
</feature>
<feature type="compositionally biased region" description="Polar residues" evidence="1">
    <location>
        <begin position="49"/>
        <end position="59"/>
    </location>
</feature>
<feature type="region of interest" description="Disordered" evidence="1">
    <location>
        <begin position="1"/>
        <end position="108"/>
    </location>
</feature>
<feature type="compositionally biased region" description="Polar residues" evidence="1">
    <location>
        <begin position="292"/>
        <end position="309"/>
    </location>
</feature>
<evidence type="ECO:0000256" key="1">
    <source>
        <dbReference type="SAM" id="MobiDB-lite"/>
    </source>
</evidence>
<evidence type="ECO:0000313" key="3">
    <source>
        <dbReference type="Proteomes" id="UP001310594"/>
    </source>
</evidence>
<feature type="compositionally biased region" description="Low complexity" evidence="1">
    <location>
        <begin position="191"/>
        <end position="206"/>
    </location>
</feature>
<feature type="compositionally biased region" description="Basic and acidic residues" evidence="1">
    <location>
        <begin position="411"/>
        <end position="449"/>
    </location>
</feature>
<feature type="compositionally biased region" description="Polar residues" evidence="1">
    <location>
        <begin position="67"/>
        <end position="88"/>
    </location>
</feature>
<feature type="compositionally biased region" description="Basic and acidic residues" evidence="1">
    <location>
        <begin position="343"/>
        <end position="404"/>
    </location>
</feature>
<reference evidence="2" key="1">
    <citation type="submission" date="2023-08" db="EMBL/GenBank/DDBJ databases">
        <title>Black Yeasts Isolated from many extreme environments.</title>
        <authorList>
            <person name="Coleine C."/>
            <person name="Stajich J.E."/>
            <person name="Selbmann L."/>
        </authorList>
    </citation>
    <scope>NUCLEOTIDE SEQUENCE</scope>
    <source>
        <strain evidence="2">CCFEE 5810</strain>
    </source>
</reference>
<dbReference type="EMBL" id="JAVRQU010000013">
    <property type="protein sequence ID" value="KAK5695920.1"/>
    <property type="molecule type" value="Genomic_DNA"/>
</dbReference>
<feature type="compositionally biased region" description="Polar residues" evidence="1">
    <location>
        <begin position="1"/>
        <end position="19"/>
    </location>
</feature>
<sequence>MASTRSMQHNPTHNYSNPVSLAGASHGASLATRLNNVENRAGAVPSLSKPRSYQRNTPKTGLRSVDTAMTSYTSTITPPTGPRSVSSHSKLHKRGGSGGSFVPAPPSPHSQFTTPFATYEEPFPDLASTSRTTPKIKPFRKTSATKEDGKIDLSKSMAENERLAGLGIQDFGTRSVSNVAFPHTNRRGTHGRTTSVGSQASTGSSSYKPAQFVHPMRQTPRPYTPPMGSANASFVQEDYADETDDVIDDDFRLGHGHRSKRSMSITSVPAAALTPLSQSHTADDLGIVPKLTSPSQTNLSIRSGVSSKSRPGKPRRDTDRSFELPTSPSSRTSFDRAFSLVSRKSDQDAQTREDRIREARRKFEEKEANKDRKLRQERMKRRETEELKNEKHREQKTEASEQSKLKKSRRRNDSAQKEQQDDASHERLASRSYDEHRPAHDMSLPRRGYEAGMSEKAPRAHERATPNPKTGFVRFSAWWQTRLLSCGGR</sequence>
<protein>
    <submittedName>
        <fullName evidence="2">Uncharacterized protein</fullName>
    </submittedName>
</protein>
<organism evidence="2 3">
    <name type="scientific">Elasticomyces elasticus</name>
    <dbReference type="NCBI Taxonomy" id="574655"/>
    <lineage>
        <taxon>Eukaryota</taxon>
        <taxon>Fungi</taxon>
        <taxon>Dikarya</taxon>
        <taxon>Ascomycota</taxon>
        <taxon>Pezizomycotina</taxon>
        <taxon>Dothideomycetes</taxon>
        <taxon>Dothideomycetidae</taxon>
        <taxon>Mycosphaerellales</taxon>
        <taxon>Teratosphaeriaceae</taxon>
        <taxon>Elasticomyces</taxon>
    </lineage>
</organism>
<dbReference type="Proteomes" id="UP001310594">
    <property type="component" value="Unassembled WGS sequence"/>
</dbReference>
<evidence type="ECO:0000313" key="2">
    <source>
        <dbReference type="EMBL" id="KAK5695920.1"/>
    </source>
</evidence>